<proteinExistence type="predicted"/>
<accession>A0A0C9TRQ3</accession>
<reference evidence="1 2" key="1">
    <citation type="submission" date="2014-06" db="EMBL/GenBank/DDBJ databases">
        <authorList>
            <consortium name="DOE Joint Genome Institute"/>
            <person name="Kuo A."/>
            <person name="Kohler A."/>
            <person name="Nagy L.G."/>
            <person name="Floudas D."/>
            <person name="Copeland A."/>
            <person name="Barry K.W."/>
            <person name="Cichocki N."/>
            <person name="Veneault-Fourrey C."/>
            <person name="LaButti K."/>
            <person name="Lindquist E.A."/>
            <person name="Lipzen A."/>
            <person name="Lundell T."/>
            <person name="Morin E."/>
            <person name="Murat C."/>
            <person name="Sun H."/>
            <person name="Tunlid A."/>
            <person name="Henrissat B."/>
            <person name="Grigoriev I.V."/>
            <person name="Hibbett D.S."/>
            <person name="Martin F."/>
            <person name="Nordberg H.P."/>
            <person name="Cantor M.N."/>
            <person name="Hua S.X."/>
        </authorList>
    </citation>
    <scope>NUCLEOTIDE SEQUENCE [LARGE SCALE GENOMIC DNA]</scope>
    <source>
        <strain evidence="1 2">ATCC 200175</strain>
    </source>
</reference>
<protein>
    <submittedName>
        <fullName evidence="1">Uncharacterized protein</fullName>
    </submittedName>
</protein>
<reference evidence="2" key="2">
    <citation type="submission" date="2015-01" db="EMBL/GenBank/DDBJ databases">
        <title>Evolutionary Origins and Diversification of the Mycorrhizal Mutualists.</title>
        <authorList>
            <consortium name="DOE Joint Genome Institute"/>
            <consortium name="Mycorrhizal Genomics Consortium"/>
            <person name="Kohler A."/>
            <person name="Kuo A."/>
            <person name="Nagy L.G."/>
            <person name="Floudas D."/>
            <person name="Copeland A."/>
            <person name="Barry K.W."/>
            <person name="Cichocki N."/>
            <person name="Veneault-Fourrey C."/>
            <person name="LaButti K."/>
            <person name="Lindquist E.A."/>
            <person name="Lipzen A."/>
            <person name="Lundell T."/>
            <person name="Morin E."/>
            <person name="Murat C."/>
            <person name="Riley R."/>
            <person name="Ohm R."/>
            <person name="Sun H."/>
            <person name="Tunlid A."/>
            <person name="Henrissat B."/>
            <person name="Grigoriev I.V."/>
            <person name="Hibbett D.S."/>
            <person name="Martin F."/>
        </authorList>
    </citation>
    <scope>NUCLEOTIDE SEQUENCE [LARGE SCALE GENOMIC DNA]</scope>
    <source>
        <strain evidence="2">ATCC 200175</strain>
    </source>
</reference>
<name>A0A0C9TRQ3_PAXIN</name>
<dbReference type="Proteomes" id="UP000053647">
    <property type="component" value="Unassembled WGS sequence"/>
</dbReference>
<feature type="non-terminal residue" evidence="1">
    <location>
        <position position="1"/>
    </location>
</feature>
<dbReference type="OrthoDB" id="3258141at2759"/>
<sequence length="167" mass="18831">QDRHAHLINLLDFAERHETVVVDFAVELFEFLGYASRERLPRTRVDLPLFICGEIRHVKTDVCIVDLSQNDTLLLVQKDKKLKPLNARAQLVAEAVAAFNENNCHREAAGLPPMAEKVSHARHHHGRHIACVLQNSRHSDSVNPYSLWDLSSRGNPCDLLLSARSSS</sequence>
<dbReference type="HOGENOM" id="CLU_1722936_0_0_1"/>
<evidence type="ECO:0000313" key="2">
    <source>
        <dbReference type="Proteomes" id="UP000053647"/>
    </source>
</evidence>
<keyword evidence="2" id="KW-1185">Reference proteome</keyword>
<dbReference type="EMBL" id="KN819429">
    <property type="protein sequence ID" value="KIJ09871.1"/>
    <property type="molecule type" value="Genomic_DNA"/>
</dbReference>
<dbReference type="AlphaFoldDB" id="A0A0C9TRQ3"/>
<gene>
    <name evidence="1" type="ORF">PAXINDRAFT_86854</name>
</gene>
<evidence type="ECO:0000313" key="1">
    <source>
        <dbReference type="EMBL" id="KIJ09871.1"/>
    </source>
</evidence>
<organism evidence="1 2">
    <name type="scientific">Paxillus involutus ATCC 200175</name>
    <dbReference type="NCBI Taxonomy" id="664439"/>
    <lineage>
        <taxon>Eukaryota</taxon>
        <taxon>Fungi</taxon>
        <taxon>Dikarya</taxon>
        <taxon>Basidiomycota</taxon>
        <taxon>Agaricomycotina</taxon>
        <taxon>Agaricomycetes</taxon>
        <taxon>Agaricomycetidae</taxon>
        <taxon>Boletales</taxon>
        <taxon>Paxilineae</taxon>
        <taxon>Paxillaceae</taxon>
        <taxon>Paxillus</taxon>
    </lineage>
</organism>